<evidence type="ECO:0000313" key="2">
    <source>
        <dbReference type="Proteomes" id="UP001171916"/>
    </source>
</evidence>
<dbReference type="EMBL" id="JAUEPH010000008">
    <property type="protein sequence ID" value="MDN3205664.1"/>
    <property type="molecule type" value="Genomic_DNA"/>
</dbReference>
<protein>
    <submittedName>
        <fullName evidence="1">Uncharacterized protein</fullName>
    </submittedName>
</protein>
<dbReference type="Proteomes" id="UP001171916">
    <property type="component" value="Unassembled WGS sequence"/>
</dbReference>
<evidence type="ECO:0000313" key="1">
    <source>
        <dbReference type="EMBL" id="MDN3205664.1"/>
    </source>
</evidence>
<proteinExistence type="predicted"/>
<gene>
    <name evidence="1" type="ORF">QVH07_15990</name>
</gene>
<organism evidence="1 2">
    <name type="scientific">Algoriphagus sediminis</name>
    <dbReference type="NCBI Taxonomy" id="3057113"/>
    <lineage>
        <taxon>Bacteria</taxon>
        <taxon>Pseudomonadati</taxon>
        <taxon>Bacteroidota</taxon>
        <taxon>Cytophagia</taxon>
        <taxon>Cytophagales</taxon>
        <taxon>Cyclobacteriaceae</taxon>
        <taxon>Algoriphagus</taxon>
    </lineage>
</organism>
<dbReference type="RefSeq" id="WP_290002385.1">
    <property type="nucleotide sequence ID" value="NZ_JAUEPH010000008.1"/>
</dbReference>
<sequence length="46" mass="5602">MEDKKIKFRNKAHKKNNEGIMKARIENKQKLDFETMHEQIKKNSKD</sequence>
<comment type="caution">
    <text evidence="1">The sequence shown here is derived from an EMBL/GenBank/DDBJ whole genome shotgun (WGS) entry which is preliminary data.</text>
</comment>
<reference evidence="1" key="1">
    <citation type="submission" date="2023-06" db="EMBL/GenBank/DDBJ databases">
        <title>Robiginitalea aurantiacus sp. nov. and Algoriphagus sediminis sp. nov., isolated from coastal sediment.</title>
        <authorList>
            <person name="Zhou Z.Y."/>
            <person name="An J."/>
            <person name="Jia Y.W."/>
            <person name="Du Z.J."/>
        </authorList>
    </citation>
    <scope>NUCLEOTIDE SEQUENCE</scope>
    <source>
        <strain evidence="1">C2-7</strain>
    </source>
</reference>
<accession>A0ABT7YHL0</accession>
<keyword evidence="2" id="KW-1185">Reference proteome</keyword>
<name>A0ABT7YHL0_9BACT</name>